<dbReference type="InterPro" id="IPR025746">
    <property type="entry name" value="PilX_N_dom"/>
</dbReference>
<dbReference type="EMBL" id="AVCK01000005">
    <property type="protein sequence ID" value="KFN47879.1"/>
    <property type="molecule type" value="Genomic_DNA"/>
</dbReference>
<dbReference type="eggNOG" id="COG4726">
    <property type="taxonomic scope" value="Bacteria"/>
</dbReference>
<dbReference type="PATRIC" id="fig|1384056.3.peg.348"/>
<evidence type="ECO:0000259" key="1">
    <source>
        <dbReference type="Pfam" id="PF14341"/>
    </source>
</evidence>
<evidence type="ECO:0000313" key="3">
    <source>
        <dbReference type="Proteomes" id="UP000029393"/>
    </source>
</evidence>
<feature type="domain" description="Type 4 fimbrial biogenesis protein PilX N-terminal" evidence="1">
    <location>
        <begin position="14"/>
        <end position="64"/>
    </location>
</feature>
<dbReference type="RefSeq" id="WP_052575031.1">
    <property type="nucleotide sequence ID" value="NZ_AVCK01000005.1"/>
</dbReference>
<protein>
    <recommendedName>
        <fullName evidence="1">Type 4 fimbrial biogenesis protein PilX N-terminal domain-containing protein</fullName>
    </recommendedName>
</protein>
<dbReference type="Proteomes" id="UP000029393">
    <property type="component" value="Unassembled WGS sequence"/>
</dbReference>
<sequence>MTRPSKMLLRSGQRGVALLVVLLLLLIVTLLGLASLRGVMMEERMSASLFDRGLMFQAAESALREGEARTATTKSSQYTDVCDTTGLCGRPNPGNLDTYTDRWLLPNPPFVNAAPVTADGISVTPGYFIEFMGVAPNWPGCDREIPVQAGCLGPRYRVTARARVDGRSEVLLQSSFTSPD</sequence>
<proteinExistence type="predicted"/>
<dbReference type="STRING" id="1384056.N787_07365"/>
<gene>
    <name evidence="2" type="ORF">N787_07365</name>
</gene>
<dbReference type="Pfam" id="PF14341">
    <property type="entry name" value="PilX_N"/>
    <property type="match status" value="1"/>
</dbReference>
<comment type="caution">
    <text evidence="2">The sequence shown here is derived from an EMBL/GenBank/DDBJ whole genome shotgun (WGS) entry which is preliminary data.</text>
</comment>
<organism evidence="2 3">
    <name type="scientific">Arenimonas metalli CF5-1</name>
    <dbReference type="NCBI Taxonomy" id="1384056"/>
    <lineage>
        <taxon>Bacteria</taxon>
        <taxon>Pseudomonadati</taxon>
        <taxon>Pseudomonadota</taxon>
        <taxon>Gammaproteobacteria</taxon>
        <taxon>Lysobacterales</taxon>
        <taxon>Lysobacteraceae</taxon>
        <taxon>Arenimonas</taxon>
    </lineage>
</organism>
<keyword evidence="3" id="KW-1185">Reference proteome</keyword>
<reference evidence="2 3" key="1">
    <citation type="submission" date="2013-09" db="EMBL/GenBank/DDBJ databases">
        <title>Genome sequencing of Arenimonas metalli.</title>
        <authorList>
            <person name="Chen F."/>
            <person name="Wang G."/>
        </authorList>
    </citation>
    <scope>NUCLEOTIDE SEQUENCE [LARGE SCALE GENOMIC DNA]</scope>
    <source>
        <strain evidence="2 3">CF5-1</strain>
    </source>
</reference>
<dbReference type="AlphaFoldDB" id="A0A091BAM3"/>
<name>A0A091BAM3_9GAMM</name>
<accession>A0A091BAM3</accession>
<evidence type="ECO:0000313" key="2">
    <source>
        <dbReference type="EMBL" id="KFN47879.1"/>
    </source>
</evidence>